<proteinExistence type="predicted"/>
<evidence type="ECO:0000313" key="1">
    <source>
        <dbReference type="EMBL" id="MVN21990.1"/>
    </source>
</evidence>
<dbReference type="AlphaFoldDB" id="A0A7K1SY88"/>
<name>A0A7K1SY88_9SPHI</name>
<reference evidence="1 2" key="1">
    <citation type="submission" date="2019-12" db="EMBL/GenBank/DDBJ databases">
        <title>Mucilaginibacter sp. HMF7410 genome sequencing and assembly.</title>
        <authorList>
            <person name="Kang H."/>
            <person name="Cha I."/>
            <person name="Kim H."/>
            <person name="Joh K."/>
        </authorList>
    </citation>
    <scope>NUCLEOTIDE SEQUENCE [LARGE SCALE GENOMIC DNA]</scope>
    <source>
        <strain evidence="1 2">HMF7410</strain>
    </source>
</reference>
<evidence type="ECO:0000313" key="2">
    <source>
        <dbReference type="Proteomes" id="UP000462014"/>
    </source>
</evidence>
<dbReference type="Proteomes" id="UP000462014">
    <property type="component" value="Unassembled WGS sequence"/>
</dbReference>
<keyword evidence="2" id="KW-1185">Reference proteome</keyword>
<sequence length="243" mass="26803">MPKNLNYPLASFQKAFTLADAVDALGGSCSVENCAQKMQRKVSGGFMVIISSAQKFQLVSFEKGIITTSSEYKLIKHSYTNSERLALLRKAFLVPQVFSILFERFKGRELPTEMLDKILIREFGVEENTAGRVAGYFIEGLKAYGLLNGNVVVEEDQEVTPNKTSSETVNNVEPVVLSKPVEKDEKPDSADASFITLKSDRYEIQLSGPGINGKFIIEDEEGLLIAEAILKKIKKVIKGGSKV</sequence>
<comment type="caution">
    <text evidence="1">The sequence shown here is derived from an EMBL/GenBank/DDBJ whole genome shotgun (WGS) entry which is preliminary data.</text>
</comment>
<organism evidence="1 2">
    <name type="scientific">Mucilaginibacter arboris</name>
    <dbReference type="NCBI Taxonomy" id="2682090"/>
    <lineage>
        <taxon>Bacteria</taxon>
        <taxon>Pseudomonadati</taxon>
        <taxon>Bacteroidota</taxon>
        <taxon>Sphingobacteriia</taxon>
        <taxon>Sphingobacteriales</taxon>
        <taxon>Sphingobacteriaceae</taxon>
        <taxon>Mucilaginibacter</taxon>
    </lineage>
</organism>
<dbReference type="RefSeq" id="WP_157566820.1">
    <property type="nucleotide sequence ID" value="NZ_WPIK01000008.1"/>
</dbReference>
<protein>
    <submittedName>
        <fullName evidence="1">Uncharacterized protein</fullName>
    </submittedName>
</protein>
<gene>
    <name evidence="1" type="ORF">GO621_10625</name>
</gene>
<dbReference type="EMBL" id="WPIK01000008">
    <property type="protein sequence ID" value="MVN21990.1"/>
    <property type="molecule type" value="Genomic_DNA"/>
</dbReference>
<accession>A0A7K1SY88</accession>